<protein>
    <submittedName>
        <fullName evidence="2">Uncharacterized protein</fullName>
    </submittedName>
</protein>
<accession>A0A9N7TJI3</accession>
<keyword evidence="3" id="KW-1185">Reference proteome</keyword>
<feature type="region of interest" description="Disordered" evidence="1">
    <location>
        <begin position="262"/>
        <end position="306"/>
    </location>
</feature>
<evidence type="ECO:0000313" key="2">
    <source>
        <dbReference type="EMBL" id="CAB1412994.1"/>
    </source>
</evidence>
<gene>
    <name evidence="2" type="ORF">PLEPLA_LOCUS691</name>
</gene>
<feature type="compositionally biased region" description="Acidic residues" evidence="1">
    <location>
        <begin position="291"/>
        <end position="306"/>
    </location>
</feature>
<dbReference type="AlphaFoldDB" id="A0A9N7TJI3"/>
<feature type="compositionally biased region" description="Acidic residues" evidence="1">
    <location>
        <begin position="189"/>
        <end position="205"/>
    </location>
</feature>
<proteinExistence type="predicted"/>
<evidence type="ECO:0000256" key="1">
    <source>
        <dbReference type="SAM" id="MobiDB-lite"/>
    </source>
</evidence>
<sequence length="306" mass="33306">MLCSTGISDPSPPLLPSNTRAMSQMAQNLLQFSHVCHLQATSVTASLCDVSSSSSPQSSAFFFSLSITSFYLHSVVFYLSFLICCLHPFPLLTLSSLLAALVHSPSPTTVSLTFFFPSFSSLLSSCAVTPRPSFLRHPSLPPSCLSPEERLQRRGRAPPVGRSAFKDAIHPQFIPTALRRWAGTRGGDGEEEEEEDEQEEEEEEGAAVIFSSHSQERARFFPREQAGVADREGPSAGGVYGPVRPGCGRTPALLLLLLRDTGADPSPAIDEGAVLEEQRQKLRKGKREGKEEEEEEEEEEDLVAAG</sequence>
<organism evidence="2 3">
    <name type="scientific">Pleuronectes platessa</name>
    <name type="common">European plaice</name>
    <dbReference type="NCBI Taxonomy" id="8262"/>
    <lineage>
        <taxon>Eukaryota</taxon>
        <taxon>Metazoa</taxon>
        <taxon>Chordata</taxon>
        <taxon>Craniata</taxon>
        <taxon>Vertebrata</taxon>
        <taxon>Euteleostomi</taxon>
        <taxon>Actinopterygii</taxon>
        <taxon>Neopterygii</taxon>
        <taxon>Teleostei</taxon>
        <taxon>Neoteleostei</taxon>
        <taxon>Acanthomorphata</taxon>
        <taxon>Carangaria</taxon>
        <taxon>Pleuronectiformes</taxon>
        <taxon>Pleuronectoidei</taxon>
        <taxon>Pleuronectidae</taxon>
        <taxon>Pleuronectes</taxon>
    </lineage>
</organism>
<evidence type="ECO:0000313" key="3">
    <source>
        <dbReference type="Proteomes" id="UP001153269"/>
    </source>
</evidence>
<dbReference type="EMBL" id="CADEAL010000030">
    <property type="protein sequence ID" value="CAB1412994.1"/>
    <property type="molecule type" value="Genomic_DNA"/>
</dbReference>
<comment type="caution">
    <text evidence="2">The sequence shown here is derived from an EMBL/GenBank/DDBJ whole genome shotgun (WGS) entry which is preliminary data.</text>
</comment>
<name>A0A9N7TJI3_PLEPL</name>
<feature type="region of interest" description="Disordered" evidence="1">
    <location>
        <begin position="180"/>
        <end position="245"/>
    </location>
</feature>
<dbReference type="Proteomes" id="UP001153269">
    <property type="component" value="Unassembled WGS sequence"/>
</dbReference>
<reference evidence="2" key="1">
    <citation type="submission" date="2020-03" db="EMBL/GenBank/DDBJ databases">
        <authorList>
            <person name="Weist P."/>
        </authorList>
    </citation>
    <scope>NUCLEOTIDE SEQUENCE</scope>
</reference>